<dbReference type="InterPro" id="IPR009040">
    <property type="entry name" value="Ferritin-like_diiron"/>
</dbReference>
<dbReference type="AlphaFoldDB" id="Q024H5"/>
<keyword evidence="2 6" id="KW-0409">Iron storage</keyword>
<dbReference type="CDD" id="cd00907">
    <property type="entry name" value="Bacterioferritin"/>
    <property type="match status" value="1"/>
</dbReference>
<dbReference type="InterPro" id="IPR002024">
    <property type="entry name" value="Bacterioferritin"/>
</dbReference>
<keyword evidence="4 6" id="KW-0479">Metal-binding</keyword>
<dbReference type="FunCoup" id="Q024H5">
    <property type="interactions" value="261"/>
</dbReference>
<dbReference type="GO" id="GO:0005829">
    <property type="term" value="C:cytosol"/>
    <property type="evidence" value="ECO:0007669"/>
    <property type="project" value="TreeGrafter"/>
</dbReference>
<dbReference type="GO" id="GO:0020037">
    <property type="term" value="F:heme binding"/>
    <property type="evidence" value="ECO:0007669"/>
    <property type="project" value="TreeGrafter"/>
</dbReference>
<feature type="binding site" evidence="7">
    <location>
        <position position="41"/>
    </location>
    <ligand>
        <name>Fe cation</name>
        <dbReference type="ChEBI" id="CHEBI:24875"/>
        <label>1</label>
    </ligand>
</feature>
<dbReference type="InterPro" id="IPR009078">
    <property type="entry name" value="Ferritin-like_SF"/>
</dbReference>
<evidence type="ECO:0000256" key="3">
    <source>
        <dbReference type="ARBA" id="ARBA00022617"/>
    </source>
</evidence>
<feature type="binding site" evidence="7">
    <location>
        <position position="74"/>
    </location>
    <ligand>
        <name>Fe cation</name>
        <dbReference type="ChEBI" id="CHEBI:24875"/>
        <label>1</label>
    </ligand>
</feature>
<evidence type="ECO:0000256" key="2">
    <source>
        <dbReference type="ARBA" id="ARBA00022434"/>
    </source>
</evidence>
<proteinExistence type="inferred from homology"/>
<evidence type="ECO:0000256" key="1">
    <source>
        <dbReference type="ARBA" id="ARBA00008093"/>
    </source>
</evidence>
<dbReference type="HOGENOM" id="CLU_104506_2_0_0"/>
<dbReference type="eggNOG" id="COG2193">
    <property type="taxonomic scope" value="Bacteria"/>
</dbReference>
<dbReference type="GO" id="GO:0008199">
    <property type="term" value="F:ferric iron binding"/>
    <property type="evidence" value="ECO:0007669"/>
    <property type="project" value="InterPro"/>
</dbReference>
<dbReference type="PROSITE" id="PS50905">
    <property type="entry name" value="FERRITIN_LIKE"/>
    <property type="match status" value="1"/>
</dbReference>
<feature type="domain" description="Ferritin-like diiron" evidence="8">
    <location>
        <begin position="24"/>
        <end position="168"/>
    </location>
</feature>
<keyword evidence="5 6" id="KW-0408">Iron</keyword>
<evidence type="ECO:0000259" key="8">
    <source>
        <dbReference type="PROSITE" id="PS50905"/>
    </source>
</evidence>
<keyword evidence="3" id="KW-0349">Heme</keyword>
<comment type="catalytic activity">
    <reaction evidence="6">
        <text>4 Fe(2+) + O2 + 4 H(+) = 4 Fe(3+) + 2 H2O</text>
        <dbReference type="Rhea" id="RHEA:11148"/>
        <dbReference type="ChEBI" id="CHEBI:15377"/>
        <dbReference type="ChEBI" id="CHEBI:15378"/>
        <dbReference type="ChEBI" id="CHEBI:15379"/>
        <dbReference type="ChEBI" id="CHEBI:29033"/>
        <dbReference type="ChEBI" id="CHEBI:29034"/>
        <dbReference type="EC" id="1.16.3.1"/>
    </reaction>
</comment>
<feature type="binding site" evidence="7">
    <location>
        <position position="73"/>
    </location>
    <ligand>
        <name>Fe cation</name>
        <dbReference type="ChEBI" id="CHEBI:24875"/>
        <label>3</label>
    </ligand>
</feature>
<dbReference type="GO" id="GO:0006826">
    <property type="term" value="P:iron ion transport"/>
    <property type="evidence" value="ECO:0007669"/>
    <property type="project" value="InterPro"/>
</dbReference>
<organism evidence="9">
    <name type="scientific">Solibacter usitatus (strain Ellin6076)</name>
    <dbReference type="NCBI Taxonomy" id="234267"/>
    <lineage>
        <taxon>Bacteria</taxon>
        <taxon>Pseudomonadati</taxon>
        <taxon>Acidobacteriota</taxon>
        <taxon>Terriglobia</taxon>
        <taxon>Bryobacterales</taxon>
        <taxon>Solibacteraceae</taxon>
        <taxon>Candidatus Solibacter</taxon>
    </lineage>
</organism>
<dbReference type="Pfam" id="PF00210">
    <property type="entry name" value="Ferritin"/>
    <property type="match status" value="1"/>
</dbReference>
<feature type="binding site" evidence="7">
    <location>
        <position position="77"/>
    </location>
    <ligand>
        <name>Fe cation</name>
        <dbReference type="ChEBI" id="CHEBI:24875"/>
        <label>1</label>
    </ligand>
</feature>
<dbReference type="PIRSF" id="PIRSF002560">
    <property type="entry name" value="Bacterioferritin"/>
    <property type="match status" value="1"/>
</dbReference>
<sequence length="179" mass="20265">MVILKILLPIIWKCDTIERMSPQVDPTEQVLESLNEALKAELTAIHQYLLHAKVCQSWGYSRLAEYNRKESLEEFAHAEALMERIIALNANPNMTDLSEIKDCNDVKEQLECDLALEVDAVKRLNEAVKLADHGGDNVSSQLFSKILADEDHHVGYLESQLHIIGDIGLDNYLAQQLQK</sequence>
<dbReference type="NCBIfam" id="TIGR00754">
    <property type="entry name" value="bfr"/>
    <property type="match status" value="1"/>
</dbReference>
<gene>
    <name evidence="9" type="ordered locus">Acid_2612</name>
</gene>
<accession>Q024H5</accession>
<feature type="binding site" evidence="7">
    <location>
        <position position="117"/>
    </location>
    <ligand>
        <name>Fe cation</name>
        <dbReference type="ChEBI" id="CHEBI:24875"/>
        <label>2</label>
    </ligand>
</feature>
<evidence type="ECO:0000256" key="6">
    <source>
        <dbReference type="PIRNR" id="PIRNR002560"/>
    </source>
</evidence>
<reference evidence="9" key="1">
    <citation type="submission" date="2006-10" db="EMBL/GenBank/DDBJ databases">
        <title>Complete sequence of Solibacter usitatus Ellin6076.</title>
        <authorList>
            <consortium name="US DOE Joint Genome Institute"/>
            <person name="Copeland A."/>
            <person name="Lucas S."/>
            <person name="Lapidus A."/>
            <person name="Barry K."/>
            <person name="Detter J.C."/>
            <person name="Glavina del Rio T."/>
            <person name="Hammon N."/>
            <person name="Israni S."/>
            <person name="Dalin E."/>
            <person name="Tice H."/>
            <person name="Pitluck S."/>
            <person name="Thompson L.S."/>
            <person name="Brettin T."/>
            <person name="Bruce D."/>
            <person name="Han C."/>
            <person name="Tapia R."/>
            <person name="Gilna P."/>
            <person name="Schmutz J."/>
            <person name="Larimer F."/>
            <person name="Land M."/>
            <person name="Hauser L."/>
            <person name="Kyrpides N."/>
            <person name="Mikhailova N."/>
            <person name="Janssen P.H."/>
            <person name="Kuske C.R."/>
            <person name="Richardson P."/>
        </authorList>
    </citation>
    <scope>NUCLEOTIDE SEQUENCE</scope>
    <source>
        <strain evidence="9">Ellin6076</strain>
    </source>
</reference>
<feature type="binding site" evidence="7">
    <location>
        <position position="153"/>
    </location>
    <ligand>
        <name>Fe cation</name>
        <dbReference type="ChEBI" id="CHEBI:24875"/>
        <label>2</label>
    </ligand>
</feature>
<name>Q024H5_SOLUE</name>
<protein>
    <recommendedName>
        <fullName evidence="6">Bacterioferritin</fullName>
        <ecNumber evidence="6">1.16.3.1</ecNumber>
    </recommendedName>
</protein>
<evidence type="ECO:0000256" key="7">
    <source>
        <dbReference type="PIRSR" id="PIRSR002560-1"/>
    </source>
</evidence>
<evidence type="ECO:0000313" key="9">
    <source>
        <dbReference type="EMBL" id="ABJ83601.1"/>
    </source>
</evidence>
<dbReference type="InParanoid" id="Q024H5"/>
<dbReference type="GO" id="GO:0004322">
    <property type="term" value="F:ferroxidase activity"/>
    <property type="evidence" value="ECO:0007669"/>
    <property type="project" value="UniProtKB-EC"/>
</dbReference>
<evidence type="ECO:0000256" key="4">
    <source>
        <dbReference type="ARBA" id="ARBA00022723"/>
    </source>
</evidence>
<evidence type="ECO:0000256" key="5">
    <source>
        <dbReference type="ARBA" id="ARBA00023004"/>
    </source>
</evidence>
<feature type="binding site" evidence="7">
    <location>
        <position position="150"/>
    </location>
    <ligand>
        <name>Fe cation</name>
        <dbReference type="ChEBI" id="CHEBI:24875"/>
        <label>1</label>
    </ligand>
</feature>
<dbReference type="EMBL" id="CP000473">
    <property type="protein sequence ID" value="ABJ83601.1"/>
    <property type="molecule type" value="Genomic_DNA"/>
</dbReference>
<comment type="similarity">
    <text evidence="1 6">Belongs to the bacterioferritin family.</text>
</comment>
<comment type="function">
    <text evidence="6">Iron-storage protein, whose ferroxidase center binds Fe(2+), oxidizes it using dioxygen to Fe(3+), and participates in the subsequent Fe(3+) oxide mineral core formation within the central cavity of the BFR protein shell.</text>
</comment>
<dbReference type="InterPro" id="IPR012347">
    <property type="entry name" value="Ferritin-like"/>
</dbReference>
<dbReference type="SUPFAM" id="SSF47240">
    <property type="entry name" value="Ferritin-like"/>
    <property type="match status" value="1"/>
</dbReference>
<dbReference type="Gene3D" id="1.20.1260.10">
    <property type="match status" value="1"/>
</dbReference>
<dbReference type="KEGG" id="sus:Acid_2612"/>
<dbReference type="PANTHER" id="PTHR30295">
    <property type="entry name" value="BACTERIOFERRITIN"/>
    <property type="match status" value="1"/>
</dbReference>
<dbReference type="InterPro" id="IPR008331">
    <property type="entry name" value="Ferritin_DPS_dom"/>
</dbReference>
<dbReference type="STRING" id="234267.Acid_2612"/>
<dbReference type="PRINTS" id="PR00601">
    <property type="entry name" value="BACFERRITIN"/>
</dbReference>
<dbReference type="EC" id="1.16.3.1" evidence="6"/>
<dbReference type="PANTHER" id="PTHR30295:SF0">
    <property type="entry name" value="BACTERIOFERRITIN"/>
    <property type="match status" value="1"/>
</dbReference>
<feature type="binding site" evidence="7">
    <location>
        <position position="150"/>
    </location>
    <ligand>
        <name>Fe cation</name>
        <dbReference type="ChEBI" id="CHEBI:24875"/>
        <label>2</label>
    </ligand>
</feature>
<feature type="binding site" evidence="7">
    <location>
        <position position="74"/>
    </location>
    <ligand>
        <name>Fe cation</name>
        <dbReference type="ChEBI" id="CHEBI:24875"/>
        <label>2</label>
    </ligand>
</feature>
<dbReference type="GO" id="GO:0006879">
    <property type="term" value="P:intracellular iron ion homeostasis"/>
    <property type="evidence" value="ECO:0007669"/>
    <property type="project" value="UniProtKB-KW"/>
</dbReference>